<evidence type="ECO:0008006" key="2">
    <source>
        <dbReference type="Google" id="ProtNLM"/>
    </source>
</evidence>
<gene>
    <name evidence="1" type="ORF">AVDCRST_MAG92-1469</name>
</gene>
<dbReference type="AlphaFoldDB" id="A0A6J4I1U2"/>
<name>A0A6J4I1U2_9CYAN</name>
<sequence>MLPLFSSFTLTLAQFTVPTLPPLPPLQEVVVQPQEVRPLPGKLDTVPVFNSNSPEVIQTEGILLSSFPSTGKAVPGAHLNWPFVGRFDLFAHHIGRAINPEGTRPLHLGVIVYNPGNRPATLDILQAVSYVTNPDAPFIDLPPYADNATGKVYAGPGSRLTNDIIRGVHQKTFPSQIVIPPRQSKMLFNLPMVIGNTRSTLMRLRSNQPVYLASLAMSGQLTGEIEYDPEDFLSLLAFPPPSYRAPTLEEWQKLLVRGNLAGSRDRIPTPLNQTNTDIVYGRVAGVAQGSEWRAEVVDRPGARELSIPKQGQAFSYPLSTINMVTLGTGQVQSAPMLARYPDTAYRAHGNYGILYSLTLPLLNNTLEPQTVTLAIQTPIKRENQRNELHFLEPPDQQVFFRGTVQLSYKDEKGVPRTQYVHLAQRRGEQGKPLVTLNMPPGDRRLVKVDFLYPPDSLPPQALTVRTMERSPL</sequence>
<organism evidence="1">
    <name type="scientific">uncultured Coleofasciculus sp</name>
    <dbReference type="NCBI Taxonomy" id="1267456"/>
    <lineage>
        <taxon>Bacteria</taxon>
        <taxon>Bacillati</taxon>
        <taxon>Cyanobacteriota</taxon>
        <taxon>Cyanophyceae</taxon>
        <taxon>Coleofasciculales</taxon>
        <taxon>Coleofasciculaceae</taxon>
        <taxon>Coleofasciculus</taxon>
        <taxon>environmental samples</taxon>
    </lineage>
</organism>
<dbReference type="EMBL" id="CADCTM010000211">
    <property type="protein sequence ID" value="CAA9239925.1"/>
    <property type="molecule type" value="Genomic_DNA"/>
</dbReference>
<dbReference type="InterPro" id="IPR021801">
    <property type="entry name" value="DUF3370"/>
</dbReference>
<protein>
    <recommendedName>
        <fullName evidence="2">DUF3370 domain-containing protein</fullName>
    </recommendedName>
</protein>
<dbReference type="Pfam" id="PF11850">
    <property type="entry name" value="DUF3370"/>
    <property type="match status" value="1"/>
</dbReference>
<evidence type="ECO:0000313" key="1">
    <source>
        <dbReference type="EMBL" id="CAA9239925.1"/>
    </source>
</evidence>
<reference evidence="1" key="1">
    <citation type="submission" date="2020-02" db="EMBL/GenBank/DDBJ databases">
        <authorList>
            <person name="Meier V. D."/>
        </authorList>
    </citation>
    <scope>NUCLEOTIDE SEQUENCE</scope>
    <source>
        <strain evidence="1">AVDCRST_MAG92</strain>
    </source>
</reference>
<accession>A0A6J4I1U2</accession>
<proteinExistence type="predicted"/>